<dbReference type="PANTHER" id="PTHR14905:SF7">
    <property type="entry name" value="VON WILLEBRAND FACTOR A DOMAIN-CONTAINING PROTEIN 7"/>
    <property type="match status" value="1"/>
</dbReference>
<dbReference type="Pfam" id="PF25107">
    <property type="entry name" value="VWA7_N"/>
    <property type="match status" value="1"/>
</dbReference>
<protein>
    <recommendedName>
        <fullName evidence="2">VWA7 N-terminal domain-containing protein</fullName>
    </recommendedName>
</protein>
<name>A0ABX1P1Y8_9CYAN</name>
<dbReference type="InterPro" id="IPR052577">
    <property type="entry name" value="VWA7"/>
</dbReference>
<evidence type="ECO:0000259" key="2">
    <source>
        <dbReference type="Pfam" id="PF25107"/>
    </source>
</evidence>
<keyword evidence="1" id="KW-0472">Membrane</keyword>
<proteinExistence type="predicted"/>
<comment type="caution">
    <text evidence="3">The sequence shown here is derived from an EMBL/GenBank/DDBJ whole genome shotgun (WGS) entry which is preliminary data.</text>
</comment>
<dbReference type="EMBL" id="QMEB01000009">
    <property type="protein sequence ID" value="NMG18329.1"/>
    <property type="molecule type" value="Genomic_DNA"/>
</dbReference>
<reference evidence="3 4" key="1">
    <citation type="submission" date="2018-06" db="EMBL/GenBank/DDBJ databases">
        <title>Comparative genomics of Brasilonema spp. strains.</title>
        <authorList>
            <person name="Alvarenga D.O."/>
            <person name="Fiore M.F."/>
            <person name="Varani A.M."/>
        </authorList>
    </citation>
    <scope>NUCLEOTIDE SEQUENCE [LARGE SCALE GENOMIC DNA]</scope>
    <source>
        <strain evidence="3 4">SPC951</strain>
    </source>
</reference>
<evidence type="ECO:0000256" key="1">
    <source>
        <dbReference type="SAM" id="Phobius"/>
    </source>
</evidence>
<evidence type="ECO:0000313" key="3">
    <source>
        <dbReference type="EMBL" id="NMG18329.1"/>
    </source>
</evidence>
<keyword evidence="4" id="KW-1185">Reference proteome</keyword>
<keyword evidence="1" id="KW-1133">Transmembrane helix</keyword>
<feature type="domain" description="VWA7 N-terminal" evidence="2">
    <location>
        <begin position="98"/>
        <end position="281"/>
    </location>
</feature>
<dbReference type="Proteomes" id="UP000718564">
    <property type="component" value="Unassembled WGS sequence"/>
</dbReference>
<dbReference type="InterPro" id="IPR056862">
    <property type="entry name" value="VWA7_N"/>
</dbReference>
<organism evidence="3 4">
    <name type="scientific">Brasilonema bromeliae SPC951</name>
    <dbReference type="NCBI Taxonomy" id="385972"/>
    <lineage>
        <taxon>Bacteria</taxon>
        <taxon>Bacillati</taxon>
        <taxon>Cyanobacteriota</taxon>
        <taxon>Cyanophyceae</taxon>
        <taxon>Nostocales</taxon>
        <taxon>Scytonemataceae</taxon>
        <taxon>Brasilonema</taxon>
        <taxon>Bromeliae group (in: Brasilonema)</taxon>
    </lineage>
</organism>
<evidence type="ECO:0000313" key="4">
    <source>
        <dbReference type="Proteomes" id="UP000718564"/>
    </source>
</evidence>
<gene>
    <name evidence="3" type="ORF">DP116_02240</name>
</gene>
<sequence>MKRIRAVFVFLVVLVAGLRRKRVAVQKLMLRLKLNKGRHFIRGFTVITATLLLIGLLLTTESVLAFKPNEKGHLGITSDAVRPIERVVGGVRLRFSPQALEEIRKANESTDDLSSGDFFRSEKHFDNEEFFAGTTRLLELKGYIISQITSFSPNGKNARTALGGALHTIQDFYAHTNWVELGHTSIDTQLGRTTIPKPPITTPTSPANDQSTLLPGLTVLTSGYFVTPPYCSAPPGKTRHGVSGLCTNGLNKDEPGRPGYPQARGLAVIASQDFINQILDTPGVAGNDRAIRTLMGI</sequence>
<accession>A0ABX1P1Y8</accession>
<dbReference type="RefSeq" id="WP_169153620.1">
    <property type="nucleotide sequence ID" value="NZ_CAWPJE010000293.1"/>
</dbReference>
<dbReference type="PANTHER" id="PTHR14905">
    <property type="entry name" value="NG37"/>
    <property type="match status" value="1"/>
</dbReference>
<feature type="transmembrane region" description="Helical" evidence="1">
    <location>
        <begin position="44"/>
        <end position="66"/>
    </location>
</feature>
<keyword evidence="1" id="KW-0812">Transmembrane</keyword>